<dbReference type="InterPro" id="IPR045269">
    <property type="entry name" value="Atg1-like"/>
</dbReference>
<dbReference type="GO" id="GO:0004674">
    <property type="term" value="F:protein serine/threonine kinase activity"/>
    <property type="evidence" value="ECO:0007669"/>
    <property type="project" value="UniProtKB-KW"/>
</dbReference>
<dbReference type="EMBL" id="JAGTJS010000002">
    <property type="protein sequence ID" value="KAH7273340.1"/>
    <property type="molecule type" value="Genomic_DNA"/>
</dbReference>
<dbReference type="OrthoDB" id="10252171at2759"/>
<evidence type="ECO:0000256" key="10">
    <source>
        <dbReference type="ARBA" id="ARBA00023006"/>
    </source>
</evidence>
<accession>A0A9P9RCT0</accession>
<evidence type="ECO:0000256" key="9">
    <source>
        <dbReference type="ARBA" id="ARBA00022927"/>
    </source>
</evidence>
<keyword evidence="6" id="KW-0547">Nucleotide-binding</keyword>
<evidence type="ECO:0000256" key="12">
    <source>
        <dbReference type="ARBA" id="ARBA00047899"/>
    </source>
</evidence>
<feature type="compositionally biased region" description="Basic and acidic residues" evidence="14">
    <location>
        <begin position="196"/>
        <end position="210"/>
    </location>
</feature>
<keyword evidence="17" id="KW-1185">Reference proteome</keyword>
<feature type="compositionally biased region" description="Polar residues" evidence="14">
    <location>
        <begin position="248"/>
        <end position="268"/>
    </location>
</feature>
<keyword evidence="9" id="KW-0653">Protein transport</keyword>
<evidence type="ECO:0000256" key="4">
    <source>
        <dbReference type="ARBA" id="ARBA00022527"/>
    </source>
</evidence>
<evidence type="ECO:0000256" key="14">
    <source>
        <dbReference type="SAM" id="MobiDB-lite"/>
    </source>
</evidence>
<dbReference type="GO" id="GO:0005524">
    <property type="term" value="F:ATP binding"/>
    <property type="evidence" value="ECO:0007669"/>
    <property type="project" value="UniProtKB-KW"/>
</dbReference>
<evidence type="ECO:0000313" key="16">
    <source>
        <dbReference type="EMBL" id="KAH7273340.1"/>
    </source>
</evidence>
<keyword evidence="5" id="KW-0808">Transferase</keyword>
<dbReference type="PROSITE" id="PS00108">
    <property type="entry name" value="PROTEIN_KINASE_ST"/>
    <property type="match status" value="1"/>
</dbReference>
<comment type="catalytic activity">
    <reaction evidence="13">
        <text>L-seryl-[protein] + ATP = O-phospho-L-seryl-[protein] + ADP + H(+)</text>
        <dbReference type="Rhea" id="RHEA:17989"/>
        <dbReference type="Rhea" id="RHEA-COMP:9863"/>
        <dbReference type="Rhea" id="RHEA-COMP:11604"/>
        <dbReference type="ChEBI" id="CHEBI:15378"/>
        <dbReference type="ChEBI" id="CHEBI:29999"/>
        <dbReference type="ChEBI" id="CHEBI:30616"/>
        <dbReference type="ChEBI" id="CHEBI:83421"/>
        <dbReference type="ChEBI" id="CHEBI:456216"/>
        <dbReference type="EC" id="2.7.11.1"/>
    </reaction>
</comment>
<protein>
    <recommendedName>
        <fullName evidence="2">non-specific serine/threonine protein kinase</fullName>
        <ecNumber evidence="2">2.7.11.1</ecNumber>
    </recommendedName>
    <alternativeName>
        <fullName evidence="11">Autophagy-related protein 1</fullName>
    </alternativeName>
</protein>
<dbReference type="PROSITE" id="PS50011">
    <property type="entry name" value="PROTEIN_KINASE_DOM"/>
    <property type="match status" value="1"/>
</dbReference>
<keyword evidence="7 16" id="KW-0418">Kinase</keyword>
<keyword evidence="10" id="KW-0072">Autophagy</keyword>
<evidence type="ECO:0000256" key="8">
    <source>
        <dbReference type="ARBA" id="ARBA00022840"/>
    </source>
</evidence>
<evidence type="ECO:0000256" key="7">
    <source>
        <dbReference type="ARBA" id="ARBA00022777"/>
    </source>
</evidence>
<name>A0A9P9RCT0_FUSSL</name>
<evidence type="ECO:0000259" key="15">
    <source>
        <dbReference type="PROSITE" id="PS50011"/>
    </source>
</evidence>
<evidence type="ECO:0000313" key="17">
    <source>
        <dbReference type="Proteomes" id="UP000736672"/>
    </source>
</evidence>
<dbReference type="GO" id="GO:0010506">
    <property type="term" value="P:regulation of autophagy"/>
    <property type="evidence" value="ECO:0007669"/>
    <property type="project" value="InterPro"/>
</dbReference>
<dbReference type="SMART" id="SM00220">
    <property type="entry name" value="S_TKc"/>
    <property type="match status" value="1"/>
</dbReference>
<dbReference type="Proteomes" id="UP000736672">
    <property type="component" value="Unassembled WGS sequence"/>
</dbReference>
<comment type="caution">
    <text evidence="16">The sequence shown here is derived from an EMBL/GenBank/DDBJ whole genome shotgun (WGS) entry which is preliminary data.</text>
</comment>
<proteinExistence type="predicted"/>
<dbReference type="PANTHER" id="PTHR24348">
    <property type="entry name" value="SERINE/THREONINE-PROTEIN KINASE UNC-51-RELATED"/>
    <property type="match status" value="1"/>
</dbReference>
<evidence type="ECO:0000256" key="11">
    <source>
        <dbReference type="ARBA" id="ARBA00030237"/>
    </source>
</evidence>
<dbReference type="GO" id="GO:0005829">
    <property type="term" value="C:cytosol"/>
    <property type="evidence" value="ECO:0007669"/>
    <property type="project" value="TreeGrafter"/>
</dbReference>
<dbReference type="Gene3D" id="1.10.510.10">
    <property type="entry name" value="Transferase(Phosphotransferase) domain 1"/>
    <property type="match status" value="1"/>
</dbReference>
<sequence>MEYFELGDLQQYIDTPLRESEGREITDQILEGLAFMHENGFIHRDLKPANIMVVDKSPEWFVKIADFGISKRRHHDTSLLTMQRGTLGFAAPEVIGSTSDQSYTYSADMWSLGAMVYRILTSQMAFDSIGDLFKYVHDELEFPVGPLELCNVSQRGQDFVFMLMESCPGSRGSAASARNHPWVIEPLTPKNGENFNRPEADNTEMVRKTDLSVPSKAWSSDEEPRLFPSRKAKTALKTLSSARYPALQPTSIVPATSPSQGRGHSSNAHPPEPDSTAKPEIMDGSDTQFEGPVNNAPARSALKSYPSFERPAWQSSHYMDEDEYPESYECTDEENSVSSIYPSSSASKPANHKSKPRRAVTRL</sequence>
<organism evidence="16 17">
    <name type="scientific">Fusarium solani</name>
    <name type="common">Filamentous fungus</name>
    <dbReference type="NCBI Taxonomy" id="169388"/>
    <lineage>
        <taxon>Eukaryota</taxon>
        <taxon>Fungi</taxon>
        <taxon>Dikarya</taxon>
        <taxon>Ascomycota</taxon>
        <taxon>Pezizomycotina</taxon>
        <taxon>Sordariomycetes</taxon>
        <taxon>Hypocreomycetidae</taxon>
        <taxon>Hypocreales</taxon>
        <taxon>Nectriaceae</taxon>
        <taxon>Fusarium</taxon>
        <taxon>Fusarium solani species complex</taxon>
    </lineage>
</organism>
<evidence type="ECO:0000256" key="13">
    <source>
        <dbReference type="ARBA" id="ARBA00048679"/>
    </source>
</evidence>
<evidence type="ECO:0000256" key="6">
    <source>
        <dbReference type="ARBA" id="ARBA00022741"/>
    </source>
</evidence>
<gene>
    <name evidence="16" type="ORF">B0J15DRAFT_385130</name>
</gene>
<comment type="catalytic activity">
    <reaction evidence="12">
        <text>L-threonyl-[protein] + ATP = O-phospho-L-threonyl-[protein] + ADP + H(+)</text>
        <dbReference type="Rhea" id="RHEA:46608"/>
        <dbReference type="Rhea" id="RHEA-COMP:11060"/>
        <dbReference type="Rhea" id="RHEA-COMP:11605"/>
        <dbReference type="ChEBI" id="CHEBI:15378"/>
        <dbReference type="ChEBI" id="CHEBI:30013"/>
        <dbReference type="ChEBI" id="CHEBI:30616"/>
        <dbReference type="ChEBI" id="CHEBI:61977"/>
        <dbReference type="ChEBI" id="CHEBI:456216"/>
        <dbReference type="EC" id="2.7.11.1"/>
    </reaction>
</comment>
<dbReference type="InterPro" id="IPR011009">
    <property type="entry name" value="Kinase-like_dom_sf"/>
</dbReference>
<dbReference type="Pfam" id="PF00069">
    <property type="entry name" value="Pkinase"/>
    <property type="match status" value="1"/>
</dbReference>
<feature type="region of interest" description="Disordered" evidence="14">
    <location>
        <begin position="188"/>
        <end position="363"/>
    </location>
</feature>
<keyword evidence="3" id="KW-0813">Transport</keyword>
<dbReference type="SUPFAM" id="SSF56112">
    <property type="entry name" value="Protein kinase-like (PK-like)"/>
    <property type="match status" value="1"/>
</dbReference>
<dbReference type="GO" id="GO:0034045">
    <property type="term" value="C:phagophore assembly site membrane"/>
    <property type="evidence" value="ECO:0007669"/>
    <property type="project" value="UniProtKB-SubCell"/>
</dbReference>
<feature type="domain" description="Protein kinase" evidence="15">
    <location>
        <begin position="1"/>
        <end position="183"/>
    </location>
</feature>
<feature type="compositionally biased region" description="Low complexity" evidence="14">
    <location>
        <begin position="336"/>
        <end position="347"/>
    </location>
</feature>
<dbReference type="PANTHER" id="PTHR24348:SF22">
    <property type="entry name" value="NON-SPECIFIC SERINE_THREONINE PROTEIN KINASE"/>
    <property type="match status" value="1"/>
</dbReference>
<feature type="compositionally biased region" description="Acidic residues" evidence="14">
    <location>
        <begin position="320"/>
        <end position="335"/>
    </location>
</feature>
<dbReference type="GO" id="GO:0000045">
    <property type="term" value="P:autophagosome assembly"/>
    <property type="evidence" value="ECO:0007669"/>
    <property type="project" value="TreeGrafter"/>
</dbReference>
<keyword evidence="8" id="KW-0067">ATP-binding</keyword>
<dbReference type="EC" id="2.7.11.1" evidence="2"/>
<dbReference type="AlphaFoldDB" id="A0A9P9RCT0"/>
<evidence type="ECO:0000256" key="1">
    <source>
        <dbReference type="ARBA" id="ARBA00004623"/>
    </source>
</evidence>
<dbReference type="InterPro" id="IPR000719">
    <property type="entry name" value="Prot_kinase_dom"/>
</dbReference>
<dbReference type="GO" id="GO:0005776">
    <property type="term" value="C:autophagosome"/>
    <property type="evidence" value="ECO:0007669"/>
    <property type="project" value="TreeGrafter"/>
</dbReference>
<comment type="subcellular location">
    <subcellularLocation>
        <location evidence="1">Preautophagosomal structure membrane</location>
        <topology evidence="1">Peripheral membrane protein</topology>
    </subcellularLocation>
</comment>
<evidence type="ECO:0000256" key="2">
    <source>
        <dbReference type="ARBA" id="ARBA00012513"/>
    </source>
</evidence>
<keyword evidence="4" id="KW-0723">Serine/threonine-protein kinase</keyword>
<evidence type="ECO:0000256" key="5">
    <source>
        <dbReference type="ARBA" id="ARBA00022679"/>
    </source>
</evidence>
<dbReference type="GO" id="GO:0015031">
    <property type="term" value="P:protein transport"/>
    <property type="evidence" value="ECO:0007669"/>
    <property type="project" value="UniProtKB-KW"/>
</dbReference>
<dbReference type="InterPro" id="IPR008271">
    <property type="entry name" value="Ser/Thr_kinase_AS"/>
</dbReference>
<feature type="compositionally biased region" description="Basic and acidic residues" evidence="14">
    <location>
        <begin position="271"/>
        <end position="281"/>
    </location>
</feature>
<reference evidence="16" key="1">
    <citation type="journal article" date="2021" name="Nat. Commun.">
        <title>Genetic determinants of endophytism in the Arabidopsis root mycobiome.</title>
        <authorList>
            <person name="Mesny F."/>
            <person name="Miyauchi S."/>
            <person name="Thiergart T."/>
            <person name="Pickel B."/>
            <person name="Atanasova L."/>
            <person name="Karlsson M."/>
            <person name="Huettel B."/>
            <person name="Barry K.W."/>
            <person name="Haridas S."/>
            <person name="Chen C."/>
            <person name="Bauer D."/>
            <person name="Andreopoulos W."/>
            <person name="Pangilinan J."/>
            <person name="LaButti K."/>
            <person name="Riley R."/>
            <person name="Lipzen A."/>
            <person name="Clum A."/>
            <person name="Drula E."/>
            <person name="Henrissat B."/>
            <person name="Kohler A."/>
            <person name="Grigoriev I.V."/>
            <person name="Martin F.M."/>
            <person name="Hacquard S."/>
        </authorList>
    </citation>
    <scope>NUCLEOTIDE SEQUENCE</scope>
    <source>
        <strain evidence="16">FSSC 5 MPI-SDFR-AT-0091</strain>
    </source>
</reference>
<feature type="compositionally biased region" description="Basic residues" evidence="14">
    <location>
        <begin position="350"/>
        <end position="363"/>
    </location>
</feature>
<evidence type="ECO:0000256" key="3">
    <source>
        <dbReference type="ARBA" id="ARBA00022448"/>
    </source>
</evidence>